<keyword evidence="3" id="KW-1185">Reference proteome</keyword>
<comment type="caution">
    <text evidence="2">The sequence shown here is derived from an EMBL/GenBank/DDBJ whole genome shotgun (WGS) entry which is preliminary data.</text>
</comment>
<sequence length="138" mass="15977">MRSVAWVTVLASLFIFQSLWNVAAAFCVHEETRIQTQQISHFGHHQNTLCVSEQLQHEHNPQHKSDLNQQPSDFEIGEDHQDHVPSMAHLLVQKEKNYQIFPIFEAAVIPHFVWNNRYQSPDLFQLSPPPELSLLMVG</sequence>
<evidence type="ECO:0000256" key="1">
    <source>
        <dbReference type="SAM" id="SignalP"/>
    </source>
</evidence>
<protein>
    <submittedName>
        <fullName evidence="2">Cation transporter</fullName>
    </submittedName>
</protein>
<organism evidence="2 3">
    <name type="scientific">Acinetobacter pragensis</name>
    <dbReference type="NCBI Taxonomy" id="1806892"/>
    <lineage>
        <taxon>Bacteria</taxon>
        <taxon>Pseudomonadati</taxon>
        <taxon>Pseudomonadota</taxon>
        <taxon>Gammaproteobacteria</taxon>
        <taxon>Moraxellales</taxon>
        <taxon>Moraxellaceae</taxon>
        <taxon>Acinetobacter</taxon>
    </lineage>
</organism>
<dbReference type="InterPro" id="IPR054660">
    <property type="entry name" value="CzcI-like"/>
</dbReference>
<feature type="chain" id="PRO_5007592226" evidence="1">
    <location>
        <begin position="24"/>
        <end position="138"/>
    </location>
</feature>
<dbReference type="AlphaFoldDB" id="A0A151Y304"/>
<dbReference type="EMBL" id="LUAW01000016">
    <property type="protein sequence ID" value="KYQ72367.1"/>
    <property type="molecule type" value="Genomic_DNA"/>
</dbReference>
<gene>
    <name evidence="2" type="ORF">AZH43_10540</name>
</gene>
<feature type="signal peptide" evidence="1">
    <location>
        <begin position="1"/>
        <end position="23"/>
    </location>
</feature>
<dbReference type="Proteomes" id="UP000076276">
    <property type="component" value="Unassembled WGS sequence"/>
</dbReference>
<accession>A0A151Y304</accession>
<name>A0A151Y304_9GAMM</name>
<proteinExistence type="predicted"/>
<dbReference type="STRING" id="1806892.AZH43_10540"/>
<dbReference type="RefSeq" id="WP_067668234.1">
    <property type="nucleotide sequence ID" value="NZ_CBCSIK010000010.1"/>
</dbReference>
<evidence type="ECO:0000313" key="2">
    <source>
        <dbReference type="EMBL" id="KYQ72367.1"/>
    </source>
</evidence>
<keyword evidence="1" id="KW-0732">Signal</keyword>
<reference evidence="2 3" key="1">
    <citation type="submission" date="2016-03" db="EMBL/GenBank/DDBJ databases">
        <title>Acinetobacter genomospecies 28 strain ANC 4149.</title>
        <authorList>
            <person name="Radolfova-Krizova L."/>
            <person name="Nemec A."/>
        </authorList>
    </citation>
    <scope>NUCLEOTIDE SEQUENCE [LARGE SCALE GENOMIC DNA]</scope>
    <source>
        <strain evidence="2 3">ANC 4149</strain>
    </source>
</reference>
<evidence type="ECO:0000313" key="3">
    <source>
        <dbReference type="Proteomes" id="UP000076276"/>
    </source>
</evidence>
<dbReference type="NCBIfam" id="NF045615">
    <property type="entry name" value="efflu_CzcI_Acin"/>
    <property type="match status" value="1"/>
</dbReference>